<sequence>MTARAAPAKIRFIAYSSCYSFILTENWKISIFRKIYLQKFSGSSGAS</sequence>
<dbReference type="Proteomes" id="UP000009223">
    <property type="component" value="Chromosome"/>
</dbReference>
<reference evidence="1 2" key="2">
    <citation type="journal article" date="2011" name="ISME J.">
        <title>RNA-seq reveals cooperative metabolic interactions between two termite-gut spirochete species in co-culture.</title>
        <authorList>
            <person name="Rosenthal A.Z."/>
            <person name="Matson E.G."/>
            <person name="Eldar A."/>
            <person name="Leadbetter J.R."/>
        </authorList>
    </citation>
    <scope>NUCLEOTIDE SEQUENCE [LARGE SCALE GENOMIC DNA]</scope>
    <source>
        <strain evidence="2">ATCC BAA-887 / DSM 12427 / ZAS-2</strain>
    </source>
</reference>
<proteinExistence type="predicted"/>
<name>F5YP47_TREPZ</name>
<dbReference type="HOGENOM" id="CLU_3174471_0_0_12"/>
<protein>
    <submittedName>
        <fullName evidence="1">Uncharacterized protein</fullName>
    </submittedName>
</protein>
<organism evidence="1 2">
    <name type="scientific">Treponema primitia (strain ATCC BAA-887 / DSM 12427 / ZAS-2)</name>
    <dbReference type="NCBI Taxonomy" id="545694"/>
    <lineage>
        <taxon>Bacteria</taxon>
        <taxon>Pseudomonadati</taxon>
        <taxon>Spirochaetota</taxon>
        <taxon>Spirochaetia</taxon>
        <taxon>Spirochaetales</taxon>
        <taxon>Treponemataceae</taxon>
        <taxon>Treponema</taxon>
    </lineage>
</organism>
<accession>F5YP47</accession>
<dbReference type="EMBL" id="CP001843">
    <property type="protein sequence ID" value="AEF84714.1"/>
    <property type="molecule type" value="Genomic_DNA"/>
</dbReference>
<keyword evidence="2" id="KW-1185">Reference proteome</keyword>
<evidence type="ECO:0000313" key="2">
    <source>
        <dbReference type="Proteomes" id="UP000009223"/>
    </source>
</evidence>
<dbReference type="AlphaFoldDB" id="F5YP47"/>
<gene>
    <name evidence="1" type="ordered locus">TREPR_3847</name>
</gene>
<evidence type="ECO:0000313" key="1">
    <source>
        <dbReference type="EMBL" id="AEF84714.1"/>
    </source>
</evidence>
<reference evidence="2" key="1">
    <citation type="submission" date="2009-12" db="EMBL/GenBank/DDBJ databases">
        <title>Complete sequence of Treponema primitia strain ZAS-2.</title>
        <authorList>
            <person name="Tetu S.G."/>
            <person name="Matson E."/>
            <person name="Ren Q."/>
            <person name="Seshadri R."/>
            <person name="Elbourne L."/>
            <person name="Hassan K.A."/>
            <person name="Durkin A."/>
            <person name="Radune D."/>
            <person name="Mohamoud Y."/>
            <person name="Shay R."/>
            <person name="Jin S."/>
            <person name="Zhang X."/>
            <person name="Lucey K."/>
            <person name="Ballor N.R."/>
            <person name="Ottesen E."/>
            <person name="Rosenthal R."/>
            <person name="Allen A."/>
            <person name="Leadbetter J.R."/>
            <person name="Paulsen I.T."/>
        </authorList>
    </citation>
    <scope>NUCLEOTIDE SEQUENCE [LARGE SCALE GENOMIC DNA]</scope>
    <source>
        <strain evidence="2">ATCC BAA-887 / DSM 12427 / ZAS-2</strain>
    </source>
</reference>
<dbReference type="KEGG" id="tpi:TREPR_3847"/>